<dbReference type="OrthoDB" id="93513at2759"/>
<comment type="caution">
    <text evidence="1">The sequence shown here is derived from an EMBL/GenBank/DDBJ whole genome shotgun (WGS) entry which is preliminary data.</text>
</comment>
<name>A0A3M6VG57_9STRA</name>
<proteinExistence type="predicted"/>
<evidence type="ECO:0000313" key="2">
    <source>
        <dbReference type="Proteomes" id="UP000282087"/>
    </source>
</evidence>
<dbReference type="SUPFAM" id="SSF81296">
    <property type="entry name" value="E set domains"/>
    <property type="match status" value="1"/>
</dbReference>
<dbReference type="InterPro" id="IPR014752">
    <property type="entry name" value="Arrestin-like_C"/>
</dbReference>
<dbReference type="PANTHER" id="PTHR11188:SF17">
    <property type="entry name" value="FI21816P1"/>
    <property type="match status" value="1"/>
</dbReference>
<organism evidence="1 2">
    <name type="scientific">Peronospora effusa</name>
    <dbReference type="NCBI Taxonomy" id="542832"/>
    <lineage>
        <taxon>Eukaryota</taxon>
        <taxon>Sar</taxon>
        <taxon>Stramenopiles</taxon>
        <taxon>Oomycota</taxon>
        <taxon>Peronosporomycetes</taxon>
        <taxon>Peronosporales</taxon>
        <taxon>Peronosporaceae</taxon>
        <taxon>Peronospora</taxon>
    </lineage>
</organism>
<evidence type="ECO:0000313" key="1">
    <source>
        <dbReference type="EMBL" id="RMX65985.1"/>
    </source>
</evidence>
<evidence type="ECO:0008006" key="3">
    <source>
        <dbReference type="Google" id="ProtNLM"/>
    </source>
</evidence>
<keyword evidence="2" id="KW-1185">Reference proteome</keyword>
<accession>A0A3M6VG57</accession>
<dbReference type="Gene3D" id="2.60.40.640">
    <property type="match status" value="2"/>
</dbReference>
<dbReference type="PANTHER" id="PTHR11188">
    <property type="entry name" value="ARRESTIN DOMAIN CONTAINING PROTEIN"/>
    <property type="match status" value="1"/>
</dbReference>
<dbReference type="STRING" id="542832.A0A3M6VG57"/>
<dbReference type="GO" id="GO:0015031">
    <property type="term" value="P:protein transport"/>
    <property type="evidence" value="ECO:0007669"/>
    <property type="project" value="TreeGrafter"/>
</dbReference>
<dbReference type="VEuPathDB" id="FungiDB:DD237_001703"/>
<dbReference type="InterPro" id="IPR014756">
    <property type="entry name" value="Ig_E-set"/>
</dbReference>
<dbReference type="InterPro" id="IPR050357">
    <property type="entry name" value="Arrestin_domain-protein"/>
</dbReference>
<dbReference type="EMBL" id="QLLG01000221">
    <property type="protein sequence ID" value="RMX65985.1"/>
    <property type="molecule type" value="Genomic_DNA"/>
</dbReference>
<dbReference type="AlphaFoldDB" id="A0A3M6VG57"/>
<reference evidence="1 2" key="1">
    <citation type="submission" date="2018-06" db="EMBL/GenBank/DDBJ databases">
        <title>Comparative genomics of downy mildews reveals potential adaptations to biotrophy.</title>
        <authorList>
            <person name="Fletcher K."/>
            <person name="Klosterman S.J."/>
            <person name="Derevnina L."/>
            <person name="Martin F."/>
            <person name="Koike S."/>
            <person name="Reyes Chin-Wo S."/>
            <person name="Mou B."/>
            <person name="Michelmore R."/>
        </authorList>
    </citation>
    <scope>NUCLEOTIDE SEQUENCE [LARGE SCALE GENOMIC DNA]</scope>
    <source>
        <strain evidence="1 2">R14</strain>
    </source>
</reference>
<gene>
    <name evidence="1" type="ORF">DD238_002339</name>
</gene>
<protein>
    <recommendedName>
        <fullName evidence="3">Arrestin C-terminal-like domain-containing protein</fullName>
    </recommendedName>
</protein>
<dbReference type="Proteomes" id="UP000282087">
    <property type="component" value="Unassembled WGS sequence"/>
</dbReference>
<sequence length="340" mass="38331">MVKRESVEGVSGRLSITLDKESFAPGDVICGVVNLCMLEVVETKEPLVVDFQGREVVSWDEGGYSPVTYAFDRIFLQHKIQLTPSSLYDVGEREYRFEFQLPMNLPSSFELHDVYSETADRLQIRIKYQTSVWLRMDSDLVAYLNAEQEFTVHAPPKITPPARALEVSASEAVYWLCCIKRGNLQMMVEVPKDMYPSGTVISLQCRVDGSACKATVDSISVELIEDVMLQNLGGQPDRIVSRVLSTQQVAGLSRGHIKDQVVHVRLVENEKDRLVNPDVVTHFVRCTHRLVIRCKPCMAQSIVSELPVRVLHHHTFYSARAGVTSVEKMKPKDESFIQCG</sequence>
<dbReference type="GO" id="GO:0005737">
    <property type="term" value="C:cytoplasm"/>
    <property type="evidence" value="ECO:0007669"/>
    <property type="project" value="TreeGrafter"/>
</dbReference>